<gene>
    <name evidence="2" type="ORF">QBC32DRAFT_371631</name>
</gene>
<dbReference type="AlphaFoldDB" id="A0AAN6NS80"/>
<feature type="compositionally biased region" description="Low complexity" evidence="1">
    <location>
        <begin position="53"/>
        <end position="72"/>
    </location>
</feature>
<feature type="compositionally biased region" description="Polar residues" evidence="1">
    <location>
        <begin position="8"/>
        <end position="19"/>
    </location>
</feature>
<evidence type="ECO:0008006" key="4">
    <source>
        <dbReference type="Google" id="ProtNLM"/>
    </source>
</evidence>
<evidence type="ECO:0000313" key="2">
    <source>
        <dbReference type="EMBL" id="KAK3950880.1"/>
    </source>
</evidence>
<reference evidence="2" key="2">
    <citation type="submission" date="2023-06" db="EMBL/GenBank/DDBJ databases">
        <authorList>
            <consortium name="Lawrence Berkeley National Laboratory"/>
            <person name="Mondo S.J."/>
            <person name="Hensen N."/>
            <person name="Bonometti L."/>
            <person name="Westerberg I."/>
            <person name="Brannstrom I.O."/>
            <person name="Guillou S."/>
            <person name="Cros-Aarteil S."/>
            <person name="Calhoun S."/>
            <person name="Haridas S."/>
            <person name="Kuo A."/>
            <person name="Pangilinan J."/>
            <person name="Riley R."/>
            <person name="Labutti K."/>
            <person name="Andreopoulos B."/>
            <person name="Lipzen A."/>
            <person name="Chen C."/>
            <person name="Yanf M."/>
            <person name="Daum C."/>
            <person name="Ng V."/>
            <person name="Clum A."/>
            <person name="Steindorff A."/>
            <person name="Ohm R."/>
            <person name="Martin F."/>
            <person name="Silar P."/>
            <person name="Natvig D."/>
            <person name="Lalanne C."/>
            <person name="Gautier V."/>
            <person name="Ament-Velasquez S.L."/>
            <person name="Kruys A."/>
            <person name="Hutchinson M.I."/>
            <person name="Powell A.J."/>
            <person name="Barry K."/>
            <person name="Miller A.N."/>
            <person name="Grigoriev I.V."/>
            <person name="Debuchy R."/>
            <person name="Gladieux P."/>
            <person name="Thoren M.H."/>
            <person name="Johannesson H."/>
        </authorList>
    </citation>
    <scope>NUCLEOTIDE SEQUENCE</scope>
    <source>
        <strain evidence="2">CBS 626.80</strain>
    </source>
</reference>
<accession>A0AAN6NS80</accession>
<evidence type="ECO:0000313" key="3">
    <source>
        <dbReference type="Proteomes" id="UP001303222"/>
    </source>
</evidence>
<proteinExistence type="predicted"/>
<sequence>MPKHNMTKSDSSRIQSSQAKRGGNMSSGGFAARAQSAGDKWAASQRTKASGFTSRTSNSNRPSTGTSSCSIM</sequence>
<dbReference type="Proteomes" id="UP001303222">
    <property type="component" value="Unassembled WGS sequence"/>
</dbReference>
<dbReference type="EMBL" id="MU859164">
    <property type="protein sequence ID" value="KAK3950880.1"/>
    <property type="molecule type" value="Genomic_DNA"/>
</dbReference>
<name>A0AAN6NS80_9PEZI</name>
<comment type="caution">
    <text evidence="2">The sequence shown here is derived from an EMBL/GenBank/DDBJ whole genome shotgun (WGS) entry which is preliminary data.</text>
</comment>
<reference evidence="2" key="1">
    <citation type="journal article" date="2023" name="Mol. Phylogenet. Evol.">
        <title>Genome-scale phylogeny and comparative genomics of the fungal order Sordariales.</title>
        <authorList>
            <person name="Hensen N."/>
            <person name="Bonometti L."/>
            <person name="Westerberg I."/>
            <person name="Brannstrom I.O."/>
            <person name="Guillou S."/>
            <person name="Cros-Aarteil S."/>
            <person name="Calhoun S."/>
            <person name="Haridas S."/>
            <person name="Kuo A."/>
            <person name="Mondo S."/>
            <person name="Pangilinan J."/>
            <person name="Riley R."/>
            <person name="LaButti K."/>
            <person name="Andreopoulos B."/>
            <person name="Lipzen A."/>
            <person name="Chen C."/>
            <person name="Yan M."/>
            <person name="Daum C."/>
            <person name="Ng V."/>
            <person name="Clum A."/>
            <person name="Steindorff A."/>
            <person name="Ohm R.A."/>
            <person name="Martin F."/>
            <person name="Silar P."/>
            <person name="Natvig D.O."/>
            <person name="Lalanne C."/>
            <person name="Gautier V."/>
            <person name="Ament-Velasquez S.L."/>
            <person name="Kruys A."/>
            <person name="Hutchinson M.I."/>
            <person name="Powell A.J."/>
            <person name="Barry K."/>
            <person name="Miller A.N."/>
            <person name="Grigoriev I.V."/>
            <person name="Debuchy R."/>
            <person name="Gladieux P."/>
            <person name="Hiltunen Thoren M."/>
            <person name="Johannesson H."/>
        </authorList>
    </citation>
    <scope>NUCLEOTIDE SEQUENCE</scope>
    <source>
        <strain evidence="2">CBS 626.80</strain>
    </source>
</reference>
<evidence type="ECO:0000256" key="1">
    <source>
        <dbReference type="SAM" id="MobiDB-lite"/>
    </source>
</evidence>
<keyword evidence="3" id="KW-1185">Reference proteome</keyword>
<organism evidence="2 3">
    <name type="scientific">Pseudoneurospora amorphoporcata</name>
    <dbReference type="NCBI Taxonomy" id="241081"/>
    <lineage>
        <taxon>Eukaryota</taxon>
        <taxon>Fungi</taxon>
        <taxon>Dikarya</taxon>
        <taxon>Ascomycota</taxon>
        <taxon>Pezizomycotina</taxon>
        <taxon>Sordariomycetes</taxon>
        <taxon>Sordariomycetidae</taxon>
        <taxon>Sordariales</taxon>
        <taxon>Sordariaceae</taxon>
        <taxon>Pseudoneurospora</taxon>
    </lineage>
</organism>
<protein>
    <recommendedName>
        <fullName evidence="4">SMP domain-containing protein</fullName>
    </recommendedName>
</protein>
<feature type="region of interest" description="Disordered" evidence="1">
    <location>
        <begin position="1"/>
        <end position="72"/>
    </location>
</feature>